<evidence type="ECO:0000256" key="4">
    <source>
        <dbReference type="ARBA" id="ARBA00022679"/>
    </source>
</evidence>
<proteinExistence type="inferred from homology"/>
<evidence type="ECO:0000313" key="11">
    <source>
        <dbReference type="Proteomes" id="UP000003860"/>
    </source>
</evidence>
<evidence type="ECO:0000256" key="3">
    <source>
        <dbReference type="ARBA" id="ARBA00022643"/>
    </source>
</evidence>
<dbReference type="eggNOG" id="COG0163">
    <property type="taxonomic scope" value="Bacteria"/>
</dbReference>
<keyword evidence="3 7" id="KW-0288">FMN</keyword>
<keyword evidence="1 7" id="KW-0637">Prenyltransferase</keyword>
<dbReference type="EMBL" id="ACXX02000004">
    <property type="protein sequence ID" value="EGD48187.1"/>
    <property type="molecule type" value="Genomic_DNA"/>
</dbReference>
<keyword evidence="8" id="KW-1133">Transmembrane helix</keyword>
<sequence>MSTIQNISKKLLRAKGRCCKINIIVGISGASGAIYAIRLLEVLKSIPQVTTHLVMSKYAIKNIGIETDYSIERVVELANFTYDNGNLAARISSGSYITHATVIVPCSMKTLACISNGICDTLIARAADVALKESRKLIICPRETPLNSIHLENMLKLSKLGVKIIPPMPAFYNKPKSIEDILNHQAMKICDCLGIVNEIGRRWE</sequence>
<evidence type="ECO:0000256" key="7">
    <source>
        <dbReference type="HAMAP-Rule" id="MF_01984"/>
    </source>
</evidence>
<evidence type="ECO:0000256" key="8">
    <source>
        <dbReference type="SAM" id="Phobius"/>
    </source>
</evidence>
<name>F1TAY3_9FIRM</name>
<comment type="function">
    <text evidence="7">Flavin prenyltransferase that catalyzes the synthesis of the prenylated FMN cofactor (prenyl-FMN) for 4-hydroxy-3-polyprenylbenzoic acid decarboxylase UbiD. The prenyltransferase is metal-independent and links a dimethylallyl moiety from dimethylallyl monophosphate (DMAP) to the flavin N5 and C6 atoms of FMN.</text>
</comment>
<dbReference type="STRING" id="588581.Cpap_2337"/>
<dbReference type="InterPro" id="IPR036551">
    <property type="entry name" value="Flavin_trans-like"/>
</dbReference>
<dbReference type="HAMAP" id="MF_01984">
    <property type="entry name" value="ubiX_pad"/>
    <property type="match status" value="1"/>
</dbReference>
<dbReference type="GO" id="GO:0016829">
    <property type="term" value="F:lyase activity"/>
    <property type="evidence" value="ECO:0007669"/>
    <property type="project" value="UniProtKB-KW"/>
</dbReference>
<evidence type="ECO:0000256" key="2">
    <source>
        <dbReference type="ARBA" id="ARBA00022630"/>
    </source>
</evidence>
<reference evidence="10" key="1">
    <citation type="submission" date="2009-07" db="EMBL/GenBank/DDBJ databases">
        <authorList>
            <consortium name="US DOE Joint Genome Institute (JGI-PGF)"/>
            <person name="Lucas S."/>
            <person name="Copeland A."/>
            <person name="Lapidus A."/>
            <person name="Glavina del Rio T."/>
            <person name="Tice H."/>
            <person name="Bruce D."/>
            <person name="Goodwin L."/>
            <person name="Pitluck S."/>
            <person name="Larimer F."/>
            <person name="Land M.L."/>
            <person name="Mouttaki H."/>
            <person name="He Z."/>
            <person name="Zhou J."/>
            <person name="Hemme C.L."/>
        </authorList>
    </citation>
    <scope>NUCLEOTIDE SEQUENCE [LARGE SCALE GENOMIC DNA]</scope>
    <source>
        <strain evidence="10">DSM 2782</strain>
    </source>
</reference>
<gene>
    <name evidence="7" type="primary">ubiX</name>
    <name evidence="10" type="ORF">Cpap_2337</name>
</gene>
<evidence type="ECO:0000256" key="6">
    <source>
        <dbReference type="ARBA" id="ARBA00060793"/>
    </source>
</evidence>
<evidence type="ECO:0000256" key="5">
    <source>
        <dbReference type="ARBA" id="ARBA00050612"/>
    </source>
</evidence>
<keyword evidence="4 7" id="KW-0808">Transferase</keyword>
<dbReference type="Gene3D" id="3.40.50.1950">
    <property type="entry name" value="Flavin prenyltransferase-like"/>
    <property type="match status" value="1"/>
</dbReference>
<evidence type="ECO:0000259" key="9">
    <source>
        <dbReference type="Pfam" id="PF02441"/>
    </source>
</evidence>
<feature type="binding site" evidence="7">
    <location>
        <position position="56"/>
    </location>
    <ligand>
        <name>FMN</name>
        <dbReference type="ChEBI" id="CHEBI:58210"/>
    </ligand>
</feature>
<evidence type="ECO:0000313" key="10">
    <source>
        <dbReference type="EMBL" id="EGD48187.1"/>
    </source>
</evidence>
<feature type="binding site" evidence="7">
    <location>
        <position position="188"/>
    </location>
    <ligand>
        <name>dimethylallyl phosphate</name>
        <dbReference type="ChEBI" id="CHEBI:88052"/>
    </ligand>
</feature>
<dbReference type="AlphaFoldDB" id="F1TAY3"/>
<feature type="binding site" evidence="7">
    <location>
        <position position="142"/>
    </location>
    <ligand>
        <name>FMN</name>
        <dbReference type="ChEBI" id="CHEBI:58210"/>
    </ligand>
</feature>
<reference evidence="10" key="2">
    <citation type="submission" date="2011-01" db="EMBL/GenBank/DDBJ databases">
        <title>The Non-contiguous Finished genome of Clostridium papyrosolvens.</title>
        <authorList>
            <person name="Lucas S."/>
            <person name="Copeland A."/>
            <person name="Lapidus A."/>
            <person name="Cheng J.-F."/>
            <person name="Goodwin L."/>
            <person name="Pitluck S."/>
            <person name="Misra M."/>
            <person name="Chertkov O."/>
            <person name="Detter J.C."/>
            <person name="Han C."/>
            <person name="Tapia R."/>
            <person name="Land M."/>
            <person name="Hauser L."/>
            <person name="Kyrpides N."/>
            <person name="Ivanova N."/>
            <person name="Pagani I."/>
            <person name="Mouttaki H."/>
            <person name="He Z."/>
            <person name="Zhou J."/>
            <person name="Hemme C.L."/>
            <person name="Woyke T."/>
        </authorList>
    </citation>
    <scope>NUCLEOTIDE SEQUENCE [LARGE SCALE GENOMIC DNA]</scope>
    <source>
        <strain evidence="10">DSM 2782</strain>
    </source>
</reference>
<feature type="binding site" evidence="7">
    <location>
        <begin position="29"/>
        <end position="31"/>
    </location>
    <ligand>
        <name>FMN</name>
        <dbReference type="ChEBI" id="CHEBI:58210"/>
    </ligand>
</feature>
<dbReference type="FunFam" id="3.40.50.1950:FF:000001">
    <property type="entry name" value="Flavin prenyltransferase UbiX"/>
    <property type="match status" value="1"/>
</dbReference>
<feature type="domain" description="Flavoprotein" evidence="9">
    <location>
        <begin position="22"/>
        <end position="187"/>
    </location>
</feature>
<dbReference type="RefSeq" id="WP_004618230.1">
    <property type="nucleotide sequence ID" value="NZ_ACXX02000004.1"/>
</dbReference>
<dbReference type="Proteomes" id="UP000003860">
    <property type="component" value="Unassembled WGS sequence"/>
</dbReference>
<dbReference type="EC" id="2.5.1.129" evidence="7"/>
<dbReference type="InterPro" id="IPR003382">
    <property type="entry name" value="Flavoprotein"/>
</dbReference>
<evidence type="ECO:0000256" key="1">
    <source>
        <dbReference type="ARBA" id="ARBA00022602"/>
    </source>
</evidence>
<keyword evidence="11" id="KW-1185">Reference proteome</keyword>
<keyword evidence="8" id="KW-0812">Transmembrane</keyword>
<organism evidence="10 11">
    <name type="scientific">Ruminiclostridium papyrosolvens DSM 2782</name>
    <dbReference type="NCBI Taxonomy" id="588581"/>
    <lineage>
        <taxon>Bacteria</taxon>
        <taxon>Bacillati</taxon>
        <taxon>Bacillota</taxon>
        <taxon>Clostridia</taxon>
        <taxon>Eubacteriales</taxon>
        <taxon>Oscillospiraceae</taxon>
        <taxon>Ruminiclostridium</taxon>
    </lineage>
</organism>
<feature type="transmembrane region" description="Helical" evidence="8">
    <location>
        <begin position="21"/>
        <end position="40"/>
    </location>
</feature>
<dbReference type="InterPro" id="IPR004507">
    <property type="entry name" value="UbiX-like"/>
</dbReference>
<keyword evidence="8" id="KW-0472">Membrane</keyword>
<feature type="binding site" evidence="7">
    <location>
        <position position="119"/>
    </location>
    <ligand>
        <name>FMN</name>
        <dbReference type="ChEBI" id="CHEBI:58210"/>
    </ligand>
</feature>
<dbReference type="NCBIfam" id="NF004685">
    <property type="entry name" value="PRK06029.1"/>
    <property type="match status" value="1"/>
</dbReference>
<comment type="similarity">
    <text evidence="6 7">Belongs to the UbiX/PAD1 family.</text>
</comment>
<dbReference type="SUPFAM" id="SSF52507">
    <property type="entry name" value="Homo-oligomeric flavin-containing Cys decarboxylases, HFCD"/>
    <property type="match status" value="1"/>
</dbReference>
<protein>
    <recommendedName>
        <fullName evidence="7">Flavin prenyltransferase UbiX</fullName>
        <ecNumber evidence="7">2.5.1.129</ecNumber>
    </recommendedName>
</protein>
<dbReference type="GO" id="GO:0106141">
    <property type="term" value="F:flavin prenyltransferase activity"/>
    <property type="evidence" value="ECO:0007669"/>
    <property type="project" value="UniProtKB-EC"/>
</dbReference>
<feature type="binding site" evidence="7">
    <location>
        <position position="172"/>
    </location>
    <ligand>
        <name>dimethylallyl phosphate</name>
        <dbReference type="ChEBI" id="CHEBI:88052"/>
    </ligand>
</feature>
<dbReference type="Pfam" id="PF02441">
    <property type="entry name" value="Flavoprotein"/>
    <property type="match status" value="1"/>
</dbReference>
<comment type="catalytic activity">
    <reaction evidence="5 7">
        <text>dimethylallyl phosphate + FMNH2 = prenylated FMNH2 + phosphate</text>
        <dbReference type="Rhea" id="RHEA:37743"/>
        <dbReference type="ChEBI" id="CHEBI:43474"/>
        <dbReference type="ChEBI" id="CHEBI:57618"/>
        <dbReference type="ChEBI" id="CHEBI:87467"/>
        <dbReference type="ChEBI" id="CHEBI:88052"/>
        <dbReference type="EC" id="2.5.1.129"/>
    </reaction>
</comment>
<dbReference type="NCBIfam" id="TIGR00421">
    <property type="entry name" value="ubiX_pad"/>
    <property type="match status" value="1"/>
</dbReference>
<accession>F1TAY3</accession>
<keyword evidence="2 7" id="KW-0285">Flavoprotein</keyword>
<comment type="caution">
    <text evidence="10">The sequence shown here is derived from an EMBL/GenBank/DDBJ whole genome shotgun (WGS) entry which is preliminary data.</text>
</comment>
<feature type="binding site" evidence="7">
    <location>
        <begin position="107"/>
        <end position="110"/>
    </location>
    <ligand>
        <name>FMN</name>
        <dbReference type="ChEBI" id="CHEBI:58210"/>
    </ligand>
</feature>